<organism evidence="1 2">
    <name type="scientific">Novymonas esmeraldas</name>
    <dbReference type="NCBI Taxonomy" id="1808958"/>
    <lineage>
        <taxon>Eukaryota</taxon>
        <taxon>Discoba</taxon>
        <taxon>Euglenozoa</taxon>
        <taxon>Kinetoplastea</taxon>
        <taxon>Metakinetoplastina</taxon>
        <taxon>Trypanosomatida</taxon>
        <taxon>Trypanosomatidae</taxon>
        <taxon>Novymonas</taxon>
    </lineage>
</organism>
<protein>
    <submittedName>
        <fullName evidence="1">Uncharacterized protein</fullName>
    </submittedName>
</protein>
<reference evidence="1 2" key="1">
    <citation type="journal article" date="2021" name="MBio">
        <title>A New Model Trypanosomatid, Novymonas esmeraldas: Genomic Perception of Its 'Candidatus Pandoraea novymonadis' Endosymbiont.</title>
        <authorList>
            <person name="Zakharova A."/>
            <person name="Saura A."/>
            <person name="Butenko A."/>
            <person name="Podesvova L."/>
            <person name="Warmusova S."/>
            <person name="Kostygov A.Y."/>
            <person name="Nenarokova A."/>
            <person name="Lukes J."/>
            <person name="Opperdoes F.R."/>
            <person name="Yurchenko V."/>
        </authorList>
    </citation>
    <scope>NUCLEOTIDE SEQUENCE [LARGE SCALE GENOMIC DNA]</scope>
    <source>
        <strain evidence="1 2">E262AT.01</strain>
    </source>
</reference>
<dbReference type="SUPFAM" id="SSF75005">
    <property type="entry name" value="Arabinanase/levansucrase/invertase"/>
    <property type="match status" value="1"/>
</dbReference>
<evidence type="ECO:0000313" key="2">
    <source>
        <dbReference type="Proteomes" id="UP001430356"/>
    </source>
</evidence>
<dbReference type="Pfam" id="PF08950">
    <property type="entry name" value="DUF1861"/>
    <property type="match status" value="1"/>
</dbReference>
<name>A0AAW0EKH5_9TRYP</name>
<proteinExistence type="predicted"/>
<sequence length="315" mass="34931">MAKTFKEMRVAFEASKKVYDSALLTFKGVEGLDVYNCSVPFQYKGRYHLFGRVEPREKWVESRVRLFEETGKDEYTVVPDQFTYQLEDPFVSKVQSEMFFGGTQVIKSGGNVTGYFCDFYRGTPEVLTHYTTGPDRMKDIRIVQLANGTVGIFSHHKTESSCLTGFIAVNSLSDITREVIIAAEPIDHTPFLDAWGGVNQAYLLSSGMVGCISHHGYLDKDADGGQLNVYCITSFVYDPATNDTHAFQLIGTKGCFPDCPAKAPRVADCAFVSGIVMREDGKCDLYSGLGDTCEGRITIDNPFEGYGTIAQDLVF</sequence>
<dbReference type="PANTHER" id="PTHR37036:SF2">
    <property type="entry name" value="DUF1861 FAMILY PROTEIN"/>
    <property type="match status" value="1"/>
</dbReference>
<dbReference type="Proteomes" id="UP001430356">
    <property type="component" value="Unassembled WGS sequence"/>
</dbReference>
<dbReference type="InterPro" id="IPR015045">
    <property type="entry name" value="MPT-1-like_LmxM"/>
</dbReference>
<evidence type="ECO:0000313" key="1">
    <source>
        <dbReference type="EMBL" id="KAK7194575.1"/>
    </source>
</evidence>
<dbReference type="AlphaFoldDB" id="A0AAW0EKH5"/>
<dbReference type="PANTHER" id="PTHR37036">
    <property type="match status" value="1"/>
</dbReference>
<accession>A0AAW0EKH5</accession>
<gene>
    <name evidence="1" type="ORF">NESM_000375300</name>
</gene>
<dbReference type="EMBL" id="JAECZO010000039">
    <property type="protein sequence ID" value="KAK7194575.1"/>
    <property type="molecule type" value="Genomic_DNA"/>
</dbReference>
<dbReference type="InterPro" id="IPR023296">
    <property type="entry name" value="Glyco_hydro_beta-prop_sf"/>
</dbReference>
<dbReference type="Gene3D" id="2.115.10.20">
    <property type="entry name" value="Glycosyl hydrolase domain, family 43"/>
    <property type="match status" value="1"/>
</dbReference>
<comment type="caution">
    <text evidence="1">The sequence shown here is derived from an EMBL/GenBank/DDBJ whole genome shotgun (WGS) entry which is preliminary data.</text>
</comment>
<keyword evidence="2" id="KW-1185">Reference proteome</keyword>